<dbReference type="OrthoDB" id="10434512at2759"/>
<evidence type="ECO:0000313" key="3">
    <source>
        <dbReference type="Proteomes" id="UP000256645"/>
    </source>
</evidence>
<evidence type="ECO:0000256" key="1">
    <source>
        <dbReference type="SAM" id="MobiDB-lite"/>
    </source>
</evidence>
<feature type="region of interest" description="Disordered" evidence="1">
    <location>
        <begin position="1"/>
        <end position="33"/>
    </location>
</feature>
<dbReference type="EMBL" id="PDLM01000004">
    <property type="protein sequence ID" value="RDW79650.1"/>
    <property type="molecule type" value="Genomic_DNA"/>
</dbReference>
<comment type="caution">
    <text evidence="2">The sequence shown here is derived from an EMBL/GenBank/DDBJ whole genome shotgun (WGS) entry which is preliminary data.</text>
</comment>
<accession>A0A3D8S0J8</accession>
<keyword evidence="3" id="KW-1185">Reference proteome</keyword>
<gene>
    <name evidence="2" type="ORF">BP6252_04288</name>
</gene>
<dbReference type="Proteomes" id="UP000256645">
    <property type="component" value="Unassembled WGS sequence"/>
</dbReference>
<protein>
    <submittedName>
        <fullName evidence="2">Uncharacterized protein</fullName>
    </submittedName>
</protein>
<proteinExistence type="predicted"/>
<evidence type="ECO:0000313" key="2">
    <source>
        <dbReference type="EMBL" id="RDW79650.1"/>
    </source>
</evidence>
<reference evidence="2 3" key="1">
    <citation type="journal article" date="2018" name="IMA Fungus">
        <title>IMA Genome-F 9: Draft genome sequence of Annulohypoxylon stygium, Aspergillus mulundensis, Berkeleyomyces basicola (syn. Thielaviopsis basicola), Ceratocystis smalleyi, two Cercospora beticola strains, Coleophoma cylindrospora, Fusarium fracticaudum, Phialophora cf. hyalina, and Morchella septimelata.</title>
        <authorList>
            <person name="Wingfield B.D."/>
            <person name="Bills G.F."/>
            <person name="Dong Y."/>
            <person name="Huang W."/>
            <person name="Nel W.J."/>
            <person name="Swalarsk-Parry B.S."/>
            <person name="Vaghefi N."/>
            <person name="Wilken P.M."/>
            <person name="An Z."/>
            <person name="de Beer Z.W."/>
            <person name="De Vos L."/>
            <person name="Chen L."/>
            <person name="Duong T.A."/>
            <person name="Gao Y."/>
            <person name="Hammerbacher A."/>
            <person name="Kikkert J.R."/>
            <person name="Li Y."/>
            <person name="Li H."/>
            <person name="Li K."/>
            <person name="Li Q."/>
            <person name="Liu X."/>
            <person name="Ma X."/>
            <person name="Naidoo K."/>
            <person name="Pethybridge S.J."/>
            <person name="Sun J."/>
            <person name="Steenkamp E.T."/>
            <person name="van der Nest M.A."/>
            <person name="van Wyk S."/>
            <person name="Wingfield M.J."/>
            <person name="Xiong C."/>
            <person name="Yue Q."/>
            <person name="Zhang X."/>
        </authorList>
    </citation>
    <scope>NUCLEOTIDE SEQUENCE [LARGE SCALE GENOMIC DNA]</scope>
    <source>
        <strain evidence="2 3">BP6252</strain>
    </source>
</reference>
<sequence>MTGGLPRISASKAFPNHKPPTIFSPASPIMQPNTKLSTTAMKTSEKEADAASVASTSTFTSTVSLLKNKLHSKSADKTAKSKKAEKVKTPEEWNGELCFPLTSKEDLDALY</sequence>
<dbReference type="AlphaFoldDB" id="A0A3D8S0J8"/>
<organism evidence="2 3">
    <name type="scientific">Coleophoma cylindrospora</name>
    <dbReference type="NCBI Taxonomy" id="1849047"/>
    <lineage>
        <taxon>Eukaryota</taxon>
        <taxon>Fungi</taxon>
        <taxon>Dikarya</taxon>
        <taxon>Ascomycota</taxon>
        <taxon>Pezizomycotina</taxon>
        <taxon>Leotiomycetes</taxon>
        <taxon>Helotiales</taxon>
        <taxon>Dermateaceae</taxon>
        <taxon>Coleophoma</taxon>
    </lineage>
</organism>
<name>A0A3D8S0J8_9HELO</name>